<name>A0A4S8PTH7_9ACTN</name>
<accession>A0A4S8PTH7</accession>
<dbReference type="Pfam" id="PF05139">
    <property type="entry name" value="Erythro_esteras"/>
    <property type="match status" value="1"/>
</dbReference>
<protein>
    <submittedName>
        <fullName evidence="1">Erythromycin esterase family protein</fullName>
    </submittedName>
</protein>
<comment type="caution">
    <text evidence="1">The sequence shown here is derived from an EMBL/GenBank/DDBJ whole genome shotgun (WGS) entry which is preliminary data.</text>
</comment>
<dbReference type="SUPFAM" id="SSF159501">
    <property type="entry name" value="EreA/ChaN-like"/>
    <property type="match status" value="1"/>
</dbReference>
<dbReference type="PANTHER" id="PTHR31299">
    <property type="entry name" value="ESTERASE, PUTATIVE (AFU_ORTHOLOGUE AFUA_1G05850)-RELATED"/>
    <property type="match status" value="1"/>
</dbReference>
<dbReference type="OrthoDB" id="9810066at2"/>
<proteinExistence type="predicted"/>
<dbReference type="EMBL" id="STGX01000002">
    <property type="protein sequence ID" value="THV31374.1"/>
    <property type="molecule type" value="Genomic_DNA"/>
</dbReference>
<dbReference type="Proteomes" id="UP000305792">
    <property type="component" value="Unassembled WGS sequence"/>
</dbReference>
<reference evidence="1 2" key="1">
    <citation type="journal article" date="2018" name="Int. J. Syst. Evol. Microbiol.">
        <title>Glycomyces paridis sp. nov., isolated from the medicinal plant Paris polyphylla.</title>
        <authorList>
            <person name="Fang X.M."/>
            <person name="Bai J.L."/>
            <person name="Su J."/>
            <person name="Zhao L.L."/>
            <person name="Liu H.Y."/>
            <person name="Ma B.P."/>
            <person name="Zhang Y.Q."/>
            <person name="Yu L.Y."/>
        </authorList>
    </citation>
    <scope>NUCLEOTIDE SEQUENCE [LARGE SCALE GENOMIC DNA]</scope>
    <source>
        <strain evidence="1 2">CPCC 204357</strain>
    </source>
</reference>
<dbReference type="CDD" id="cd14728">
    <property type="entry name" value="Ere-like"/>
    <property type="match status" value="1"/>
</dbReference>
<organism evidence="1 2">
    <name type="scientific">Glycomyces paridis</name>
    <dbReference type="NCBI Taxonomy" id="2126555"/>
    <lineage>
        <taxon>Bacteria</taxon>
        <taxon>Bacillati</taxon>
        <taxon>Actinomycetota</taxon>
        <taxon>Actinomycetes</taxon>
        <taxon>Glycomycetales</taxon>
        <taxon>Glycomycetaceae</taxon>
        <taxon>Glycomyces</taxon>
    </lineage>
</organism>
<evidence type="ECO:0000313" key="2">
    <source>
        <dbReference type="Proteomes" id="UP000305792"/>
    </source>
</evidence>
<gene>
    <name evidence="1" type="ORF">E9998_03125</name>
</gene>
<dbReference type="RefSeq" id="WP_136528247.1">
    <property type="nucleotide sequence ID" value="NZ_STGX01000002.1"/>
</dbReference>
<dbReference type="GO" id="GO:0046677">
    <property type="term" value="P:response to antibiotic"/>
    <property type="evidence" value="ECO:0007669"/>
    <property type="project" value="InterPro"/>
</dbReference>
<dbReference type="PANTHER" id="PTHR31299:SF0">
    <property type="entry name" value="ESTERASE, PUTATIVE (AFU_ORTHOLOGUE AFUA_1G05850)-RELATED"/>
    <property type="match status" value="1"/>
</dbReference>
<dbReference type="InterPro" id="IPR052036">
    <property type="entry name" value="Hydrolase/PRTase-associated"/>
</dbReference>
<sequence>MTQDFQTLIGGVDVLGLGEPVHGSAAFGRARNEAFALLAGLGFRSFALETDRVAAFTVDDYVRKGEGDLDAVMTEGFTHGFGAFAANRELVAWMRAYNEERPAAERLAFHGVDAPLEFTAASPRADLEHVRDYLGLDHDIAALAGDDERWSREEAVRDPAASSGDAPEARELRVIADDMRSALYAAAPERIAATSPEAWHRARTRLSSALGLLRYHRQAARRLDESERWSRLSGVRDALMAENLLDIRAAEAPRGPTLLSGHNIHLQLPESRMGMAGMDLRWNGVGAVARALLGNRYAFVAGSEAPEGRTGVWGLRASEPGEAALEGAAAVLHAEGS</sequence>
<dbReference type="InterPro" id="IPR007815">
    <property type="entry name" value="Emycin_Estase"/>
</dbReference>
<evidence type="ECO:0000313" key="1">
    <source>
        <dbReference type="EMBL" id="THV31374.1"/>
    </source>
</evidence>
<dbReference type="Gene3D" id="3.30.1870.10">
    <property type="entry name" value="EreA-like, domain 2"/>
    <property type="match status" value="1"/>
</dbReference>
<keyword evidence="2" id="KW-1185">Reference proteome</keyword>
<dbReference type="AlphaFoldDB" id="A0A4S8PTH7"/>